<evidence type="ECO:0000313" key="5">
    <source>
        <dbReference type="EMBL" id="WAC12363.1"/>
    </source>
</evidence>
<dbReference type="PANTHER" id="PTHR42939">
    <property type="entry name" value="ABC TRANSPORTER ATP-BINDING PROTEIN ALBC-RELATED"/>
    <property type="match status" value="1"/>
</dbReference>
<evidence type="ECO:0000256" key="1">
    <source>
        <dbReference type="ARBA" id="ARBA00022448"/>
    </source>
</evidence>
<dbReference type="PROSITE" id="PS50893">
    <property type="entry name" value="ABC_TRANSPORTER_2"/>
    <property type="match status" value="1"/>
</dbReference>
<dbReference type="Pfam" id="PF00005">
    <property type="entry name" value="ABC_tran"/>
    <property type="match status" value="1"/>
</dbReference>
<dbReference type="CDD" id="cd03230">
    <property type="entry name" value="ABC_DR_subfamily_A"/>
    <property type="match status" value="1"/>
</dbReference>
<dbReference type="InterPro" id="IPR051782">
    <property type="entry name" value="ABC_Transporter_VariousFunc"/>
</dbReference>
<evidence type="ECO:0000313" key="6">
    <source>
        <dbReference type="Proteomes" id="UP001164653"/>
    </source>
</evidence>
<protein>
    <submittedName>
        <fullName evidence="5">ABC transporter ATP-binding protein</fullName>
    </submittedName>
</protein>
<accession>A0A9E8SKV0</accession>
<proteinExistence type="predicted"/>
<keyword evidence="6" id="KW-1185">Reference proteome</keyword>
<dbReference type="EMBL" id="CP112998">
    <property type="protein sequence ID" value="WAC12363.1"/>
    <property type="molecule type" value="Genomic_DNA"/>
</dbReference>
<dbReference type="Gene3D" id="3.40.50.300">
    <property type="entry name" value="P-loop containing nucleotide triphosphate hydrolases"/>
    <property type="match status" value="1"/>
</dbReference>
<dbReference type="RefSeq" id="WP_244824756.1">
    <property type="nucleotide sequence ID" value="NZ_CP112998.1"/>
</dbReference>
<dbReference type="SUPFAM" id="SSF52540">
    <property type="entry name" value="P-loop containing nucleoside triphosphate hydrolases"/>
    <property type="match status" value="1"/>
</dbReference>
<dbReference type="PANTHER" id="PTHR42939:SF1">
    <property type="entry name" value="ABC TRANSPORTER ATP-BINDING PROTEIN ALBC-RELATED"/>
    <property type="match status" value="1"/>
</dbReference>
<gene>
    <name evidence="5" type="ORF">ON006_00070</name>
</gene>
<reference evidence="5" key="1">
    <citation type="submission" date="2022-11" db="EMBL/GenBank/DDBJ databases">
        <title>Dyadobacter pollutisoli sp. nov., isolated from plastic dumped soil.</title>
        <authorList>
            <person name="Kim J.M."/>
            <person name="Kim K.R."/>
            <person name="Lee J.K."/>
            <person name="Hao L."/>
            <person name="Jeon C.O."/>
        </authorList>
    </citation>
    <scope>NUCLEOTIDE SEQUENCE</scope>
    <source>
        <strain evidence="5">U1</strain>
    </source>
</reference>
<keyword evidence="2" id="KW-0547">Nucleotide-binding</keyword>
<evidence type="ECO:0000259" key="4">
    <source>
        <dbReference type="PROSITE" id="PS50893"/>
    </source>
</evidence>
<dbReference type="InterPro" id="IPR027417">
    <property type="entry name" value="P-loop_NTPase"/>
</dbReference>
<sequence length="280" mass="32091">MIHLDGISFGYSKHHQLFENLTLNLESGHIYGLLGKNGAGKSSLLRNMVGLLYPLNGKIEVAGYEPRRRQPAFLQDVFFIPEEIYLPSVTVDKYLDMFAPFYPKFDEKQFRGYIAELDIPEKNKLTGMSYGQKKKVLIAFALATNTRVLIMDEPTNGLDIPSKSQFRKLVSSVLDKDRLILISTHQVRDLDNLIDSIIILEDSQILLQHSLDVVTERLCFGTLSNVEFDNRVLYSEPSLRGYKAVFENSEQEDSRVDLEYLFNAVMENPERIRKIFNSKS</sequence>
<dbReference type="GO" id="GO:0016887">
    <property type="term" value="F:ATP hydrolysis activity"/>
    <property type="evidence" value="ECO:0007669"/>
    <property type="project" value="InterPro"/>
</dbReference>
<dbReference type="Proteomes" id="UP001164653">
    <property type="component" value="Chromosome"/>
</dbReference>
<dbReference type="SMART" id="SM00382">
    <property type="entry name" value="AAA"/>
    <property type="match status" value="1"/>
</dbReference>
<name>A0A9E8SKV0_9BACT</name>
<dbReference type="AlphaFoldDB" id="A0A9E8SKV0"/>
<dbReference type="InterPro" id="IPR003439">
    <property type="entry name" value="ABC_transporter-like_ATP-bd"/>
</dbReference>
<dbReference type="InterPro" id="IPR003593">
    <property type="entry name" value="AAA+_ATPase"/>
</dbReference>
<keyword evidence="3 5" id="KW-0067">ATP-binding</keyword>
<evidence type="ECO:0000256" key="3">
    <source>
        <dbReference type="ARBA" id="ARBA00022840"/>
    </source>
</evidence>
<evidence type="ECO:0000256" key="2">
    <source>
        <dbReference type="ARBA" id="ARBA00022741"/>
    </source>
</evidence>
<keyword evidence="1" id="KW-0813">Transport</keyword>
<feature type="domain" description="ABC transporter" evidence="4">
    <location>
        <begin position="2"/>
        <end position="227"/>
    </location>
</feature>
<dbReference type="GO" id="GO:0005524">
    <property type="term" value="F:ATP binding"/>
    <property type="evidence" value="ECO:0007669"/>
    <property type="project" value="UniProtKB-KW"/>
</dbReference>
<organism evidence="5 6">
    <name type="scientific">Dyadobacter pollutisoli</name>
    <dbReference type="NCBI Taxonomy" id="2910158"/>
    <lineage>
        <taxon>Bacteria</taxon>
        <taxon>Pseudomonadati</taxon>
        <taxon>Bacteroidota</taxon>
        <taxon>Cytophagia</taxon>
        <taxon>Cytophagales</taxon>
        <taxon>Spirosomataceae</taxon>
        <taxon>Dyadobacter</taxon>
    </lineage>
</organism>
<dbReference type="KEGG" id="dpf:ON006_00070"/>